<dbReference type="RefSeq" id="WP_310797992.1">
    <property type="nucleotide sequence ID" value="NZ_CP123872.1"/>
</dbReference>
<accession>A0AA52EGL5</accession>
<reference evidence="1" key="1">
    <citation type="submission" date="2023-04" db="EMBL/GenBank/DDBJ databases">
        <title>Complete genome sequence of Temperatibacter marinus.</title>
        <authorList>
            <person name="Rong J.-C."/>
            <person name="Yi M.-L."/>
            <person name="Zhao Q."/>
        </authorList>
    </citation>
    <scope>NUCLEOTIDE SEQUENCE</scope>
    <source>
        <strain evidence="1">NBRC 110045</strain>
    </source>
</reference>
<gene>
    <name evidence="1" type="ORF">QGN29_11410</name>
</gene>
<sequence length="137" mass="15672">MPSQLHKSVDKIISHLEMIESQDLDRLDFSWKGIPFTAYVENGKASTEITLTGTLGRIYYTAENAAKRKSALSQYYMSRRSKHRPYNLVNKHEIHFKEKTISRNKLDHVGVISAVTYILLALENGLLEFSSNLKSIN</sequence>
<evidence type="ECO:0000313" key="1">
    <source>
        <dbReference type="EMBL" id="WND02157.1"/>
    </source>
</evidence>
<dbReference type="KEGG" id="tmk:QGN29_11410"/>
<protein>
    <submittedName>
        <fullName evidence="1">Uncharacterized protein</fullName>
    </submittedName>
</protein>
<dbReference type="AlphaFoldDB" id="A0AA52EGL5"/>
<evidence type="ECO:0000313" key="2">
    <source>
        <dbReference type="Proteomes" id="UP001268683"/>
    </source>
</evidence>
<dbReference type="Proteomes" id="UP001268683">
    <property type="component" value="Chromosome"/>
</dbReference>
<organism evidence="1 2">
    <name type="scientific">Temperatibacter marinus</name>
    <dbReference type="NCBI Taxonomy" id="1456591"/>
    <lineage>
        <taxon>Bacteria</taxon>
        <taxon>Pseudomonadati</taxon>
        <taxon>Pseudomonadota</taxon>
        <taxon>Alphaproteobacteria</taxon>
        <taxon>Kordiimonadales</taxon>
        <taxon>Temperatibacteraceae</taxon>
        <taxon>Temperatibacter</taxon>
    </lineage>
</organism>
<dbReference type="EMBL" id="CP123872">
    <property type="protein sequence ID" value="WND02157.1"/>
    <property type="molecule type" value="Genomic_DNA"/>
</dbReference>
<proteinExistence type="predicted"/>
<keyword evidence="2" id="KW-1185">Reference proteome</keyword>
<name>A0AA52EGL5_9PROT</name>